<dbReference type="Gene3D" id="3.30.720.100">
    <property type="match status" value="1"/>
</dbReference>
<comment type="caution">
    <text evidence="2">The sequence shown here is derived from an EMBL/GenBank/DDBJ whole genome shotgun (WGS) entry which is preliminary data.</text>
</comment>
<dbReference type="RefSeq" id="WP_182498672.1">
    <property type="nucleotide sequence ID" value="NZ_BMKM01000007.1"/>
</dbReference>
<gene>
    <name evidence="2" type="ORF">GCM10011516_26440</name>
</gene>
<dbReference type="InterPro" id="IPR028973">
    <property type="entry name" value="PhnB-like"/>
</dbReference>
<dbReference type="Gene3D" id="3.30.720.110">
    <property type="match status" value="1"/>
</dbReference>
<dbReference type="AlphaFoldDB" id="A0A8H9KWM5"/>
<keyword evidence="3" id="KW-1185">Reference proteome</keyword>
<sequence length="295" mass="33646">MSIIEEIILLTQFKDILNYKTMANKIIPSLWFDNQAKEAFDYYTDVFPNSSIIKDNGVVVEVNIMGLNFIGINGGPVFKPTPAISFMPVFENKDEIDTIWNKLLDGGQILMPLQQYPFSEYYGWICDKYGYNWQLYFGKLSDVNNQTVVPTLMFCAEQQGKCKDALKFYADLFPDFELQGVLEYSEGPTKGQVQHAQFIANDVTMAATDSGVPQPFTFNEATSLTILCKDQEEIDYYWNKIIANGEESMCGWCKDQFGVSWQVVPKDINKLLQNPNAAQALMKMKKIEINQLRDA</sequence>
<evidence type="ECO:0000259" key="1">
    <source>
        <dbReference type="Pfam" id="PF06983"/>
    </source>
</evidence>
<protein>
    <submittedName>
        <fullName evidence="2">VOC family protein</fullName>
    </submittedName>
</protein>
<organism evidence="2 3">
    <name type="scientific">Sphingobacterium cellulitidis</name>
    <dbReference type="NCBI Taxonomy" id="1768011"/>
    <lineage>
        <taxon>Bacteria</taxon>
        <taxon>Pseudomonadati</taxon>
        <taxon>Bacteroidota</taxon>
        <taxon>Sphingobacteriia</taxon>
        <taxon>Sphingobacteriales</taxon>
        <taxon>Sphingobacteriaceae</taxon>
        <taxon>Sphingobacterium</taxon>
    </lineage>
</organism>
<dbReference type="PANTHER" id="PTHR33990">
    <property type="entry name" value="PROTEIN YJDN-RELATED"/>
    <property type="match status" value="1"/>
</dbReference>
<dbReference type="InterPro" id="IPR029068">
    <property type="entry name" value="Glyas_Bleomycin-R_OHBP_Dase"/>
</dbReference>
<proteinExistence type="predicted"/>
<feature type="domain" description="PhnB-like" evidence="1">
    <location>
        <begin position="147"/>
        <end position="264"/>
    </location>
</feature>
<dbReference type="CDD" id="cd06588">
    <property type="entry name" value="PhnB_like"/>
    <property type="match status" value="2"/>
</dbReference>
<evidence type="ECO:0000313" key="2">
    <source>
        <dbReference type="EMBL" id="GGE27498.1"/>
    </source>
</evidence>
<evidence type="ECO:0000313" key="3">
    <source>
        <dbReference type="Proteomes" id="UP000614460"/>
    </source>
</evidence>
<name>A0A8H9KWM5_9SPHI</name>
<feature type="domain" description="PhnB-like" evidence="1">
    <location>
        <begin position="25"/>
        <end position="135"/>
    </location>
</feature>
<dbReference type="Proteomes" id="UP000614460">
    <property type="component" value="Unassembled WGS sequence"/>
</dbReference>
<dbReference type="Gene3D" id="3.10.180.10">
    <property type="entry name" value="2,3-Dihydroxybiphenyl 1,2-Dioxygenase, domain 1"/>
    <property type="match status" value="1"/>
</dbReference>
<dbReference type="EMBL" id="BMKM01000007">
    <property type="protein sequence ID" value="GGE27498.1"/>
    <property type="molecule type" value="Genomic_DNA"/>
</dbReference>
<reference evidence="2" key="2">
    <citation type="submission" date="2020-09" db="EMBL/GenBank/DDBJ databases">
        <authorList>
            <person name="Sun Q."/>
            <person name="Zhou Y."/>
        </authorList>
    </citation>
    <scope>NUCLEOTIDE SEQUENCE</scope>
    <source>
        <strain evidence="2">CGMCC 1.15966</strain>
    </source>
</reference>
<accession>A0A8H9KWM5</accession>
<reference evidence="2" key="1">
    <citation type="journal article" date="2014" name="Int. J. Syst. Evol. Microbiol.">
        <title>Complete genome sequence of Corynebacterium casei LMG S-19264T (=DSM 44701T), isolated from a smear-ripened cheese.</title>
        <authorList>
            <consortium name="US DOE Joint Genome Institute (JGI-PGF)"/>
            <person name="Walter F."/>
            <person name="Albersmeier A."/>
            <person name="Kalinowski J."/>
            <person name="Ruckert C."/>
        </authorList>
    </citation>
    <scope>NUCLEOTIDE SEQUENCE</scope>
    <source>
        <strain evidence="2">CGMCC 1.15966</strain>
    </source>
</reference>
<dbReference type="Pfam" id="PF06983">
    <property type="entry name" value="3-dmu-9_3-mt"/>
    <property type="match status" value="2"/>
</dbReference>
<dbReference type="SUPFAM" id="SSF54593">
    <property type="entry name" value="Glyoxalase/Bleomycin resistance protein/Dihydroxybiphenyl dioxygenase"/>
    <property type="match status" value="2"/>
</dbReference>